<feature type="domain" description="HTH myb-type" evidence="10">
    <location>
        <begin position="110"/>
        <end position="164"/>
    </location>
</feature>
<proteinExistence type="predicted"/>
<name>A0ABM0XW03_CAMSA</name>
<feature type="compositionally biased region" description="Basic residues" evidence="7">
    <location>
        <begin position="209"/>
        <end position="223"/>
    </location>
</feature>
<feature type="domain" description="Myb-like" evidence="8">
    <location>
        <begin position="109"/>
        <end position="160"/>
    </location>
</feature>
<dbReference type="SMART" id="SM00717">
    <property type="entry name" value="SANT"/>
    <property type="match status" value="2"/>
</dbReference>
<protein>
    <submittedName>
        <fullName evidence="12">Myb-related protein 330-like</fullName>
    </submittedName>
</protein>
<sequence length="437" mass="49269">MDDQRIREKSLAHCAAPPLTAVERFLNSQKSGALCFKTQERSIDRPIFKTARAIETRKDNKENMMMFGPRKGKNLAVNSGNRNVIGEMIVKGATTRDYQKSTTCKKRPYKNLIKGQWTAEEDRKLIKLVKQHGDRKWAIISEKFEGRAGKQCRERWHNHLRPDIKKDSWSEEEERVFVEAHTRIGNKWAEIAKLIQGRTENSIKNHWNATKRRQNSKRKHKRTRNVDSNSSDIDDLSPSAKRPCILEDYIKSIENNDKDNGENIFTTGGNNVALSTSNLDDGDSTSSLLDDPYDEELVFLRNIFANHPVSLDHMDLSQGSDEITQSSSSGFMFKNPNPKPSSHNNIVGNQLGTMVTAEPAMTSHLASDIYLSDLLDGTASSSSLSFMSSNNSEHAAENELFVPQANSTGERREMDLIEMLSGSSTTGGTNNIWFPLF</sequence>
<evidence type="ECO:0000259" key="8">
    <source>
        <dbReference type="PROSITE" id="PS50090"/>
    </source>
</evidence>
<evidence type="ECO:0000256" key="1">
    <source>
        <dbReference type="ARBA" id="ARBA00004123"/>
    </source>
</evidence>
<feature type="region of interest" description="Disordered" evidence="7">
    <location>
        <begin position="208"/>
        <end position="239"/>
    </location>
</feature>
<keyword evidence="11" id="KW-1185">Reference proteome</keyword>
<feature type="domain" description="Myb-like" evidence="8">
    <location>
        <begin position="161"/>
        <end position="211"/>
    </location>
</feature>
<dbReference type="GeneID" id="104769321"/>
<dbReference type="InterPro" id="IPR050560">
    <property type="entry name" value="MYB_TF"/>
</dbReference>
<dbReference type="InterPro" id="IPR017884">
    <property type="entry name" value="SANT_dom"/>
</dbReference>
<keyword evidence="2" id="KW-0677">Repeat</keyword>
<gene>
    <name evidence="12" type="primary">LOC104769321</name>
</gene>
<dbReference type="Proteomes" id="UP000694864">
    <property type="component" value="Chromosome 20"/>
</dbReference>
<dbReference type="PROSITE" id="PS50090">
    <property type="entry name" value="MYB_LIKE"/>
    <property type="match status" value="2"/>
</dbReference>
<evidence type="ECO:0000256" key="2">
    <source>
        <dbReference type="ARBA" id="ARBA00022737"/>
    </source>
</evidence>
<dbReference type="PANTHER" id="PTHR45614:SF218">
    <property type="entry name" value="TRANSCRIPTION FACTOR MYB119-RELATED"/>
    <property type="match status" value="1"/>
</dbReference>
<evidence type="ECO:0000256" key="3">
    <source>
        <dbReference type="ARBA" id="ARBA00023015"/>
    </source>
</evidence>
<dbReference type="InterPro" id="IPR017930">
    <property type="entry name" value="Myb_dom"/>
</dbReference>
<evidence type="ECO:0000259" key="10">
    <source>
        <dbReference type="PROSITE" id="PS51294"/>
    </source>
</evidence>
<dbReference type="CDD" id="cd00167">
    <property type="entry name" value="SANT"/>
    <property type="match status" value="2"/>
</dbReference>
<organism evidence="11 12">
    <name type="scientific">Camelina sativa</name>
    <name type="common">False flax</name>
    <name type="synonym">Myagrum sativum</name>
    <dbReference type="NCBI Taxonomy" id="90675"/>
    <lineage>
        <taxon>Eukaryota</taxon>
        <taxon>Viridiplantae</taxon>
        <taxon>Streptophyta</taxon>
        <taxon>Embryophyta</taxon>
        <taxon>Tracheophyta</taxon>
        <taxon>Spermatophyta</taxon>
        <taxon>Magnoliopsida</taxon>
        <taxon>eudicotyledons</taxon>
        <taxon>Gunneridae</taxon>
        <taxon>Pentapetalae</taxon>
        <taxon>rosids</taxon>
        <taxon>malvids</taxon>
        <taxon>Brassicales</taxon>
        <taxon>Brassicaceae</taxon>
        <taxon>Camelineae</taxon>
        <taxon>Camelina</taxon>
    </lineage>
</organism>
<keyword evidence="4" id="KW-0238">DNA-binding</keyword>
<dbReference type="InterPro" id="IPR009057">
    <property type="entry name" value="Homeodomain-like_sf"/>
</dbReference>
<evidence type="ECO:0000256" key="6">
    <source>
        <dbReference type="ARBA" id="ARBA00023242"/>
    </source>
</evidence>
<dbReference type="PROSITE" id="PS51294">
    <property type="entry name" value="HTH_MYB"/>
    <property type="match status" value="2"/>
</dbReference>
<evidence type="ECO:0000313" key="11">
    <source>
        <dbReference type="Proteomes" id="UP000694864"/>
    </source>
</evidence>
<dbReference type="PROSITE" id="PS51293">
    <property type="entry name" value="SANT"/>
    <property type="match status" value="1"/>
</dbReference>
<reference evidence="12" key="2">
    <citation type="submission" date="2025-08" db="UniProtKB">
        <authorList>
            <consortium name="RefSeq"/>
        </authorList>
    </citation>
    <scope>IDENTIFICATION</scope>
    <source>
        <tissue evidence="12">Leaf</tissue>
    </source>
</reference>
<keyword evidence="5" id="KW-0804">Transcription</keyword>
<evidence type="ECO:0000313" key="12">
    <source>
        <dbReference type="RefSeq" id="XP_010491800.1"/>
    </source>
</evidence>
<dbReference type="InterPro" id="IPR001005">
    <property type="entry name" value="SANT/Myb"/>
</dbReference>
<evidence type="ECO:0000256" key="7">
    <source>
        <dbReference type="SAM" id="MobiDB-lite"/>
    </source>
</evidence>
<dbReference type="RefSeq" id="XP_010491800.1">
    <property type="nucleotide sequence ID" value="XM_010493498.1"/>
</dbReference>
<keyword evidence="3" id="KW-0805">Transcription regulation</keyword>
<dbReference type="Pfam" id="PF13921">
    <property type="entry name" value="Myb_DNA-bind_6"/>
    <property type="match status" value="1"/>
</dbReference>
<feature type="domain" description="SANT" evidence="9">
    <location>
        <begin position="164"/>
        <end position="215"/>
    </location>
</feature>
<dbReference type="Gene3D" id="1.10.10.60">
    <property type="entry name" value="Homeodomain-like"/>
    <property type="match status" value="2"/>
</dbReference>
<keyword evidence="6" id="KW-0539">Nucleus</keyword>
<dbReference type="PANTHER" id="PTHR45614">
    <property type="entry name" value="MYB PROTEIN-RELATED"/>
    <property type="match status" value="1"/>
</dbReference>
<dbReference type="SUPFAM" id="SSF46689">
    <property type="entry name" value="Homeodomain-like"/>
    <property type="match status" value="1"/>
</dbReference>
<feature type="domain" description="HTH myb-type" evidence="10">
    <location>
        <begin position="165"/>
        <end position="215"/>
    </location>
</feature>
<evidence type="ECO:0000256" key="4">
    <source>
        <dbReference type="ARBA" id="ARBA00023125"/>
    </source>
</evidence>
<reference evidence="11" key="1">
    <citation type="journal article" date="2014" name="Nat. Commun.">
        <title>The emerging biofuel crop Camelina sativa retains a highly undifferentiated hexaploid genome structure.</title>
        <authorList>
            <person name="Kagale S."/>
            <person name="Koh C."/>
            <person name="Nixon J."/>
            <person name="Bollina V."/>
            <person name="Clarke W.E."/>
            <person name="Tuteja R."/>
            <person name="Spillane C."/>
            <person name="Robinson S.J."/>
            <person name="Links M.G."/>
            <person name="Clarke C."/>
            <person name="Higgins E.E."/>
            <person name="Huebert T."/>
            <person name="Sharpe A.G."/>
            <person name="Parkin I.A."/>
        </authorList>
    </citation>
    <scope>NUCLEOTIDE SEQUENCE [LARGE SCALE GENOMIC DNA]</scope>
    <source>
        <strain evidence="11">cv. DH55</strain>
    </source>
</reference>
<accession>A0ABM0XW03</accession>
<evidence type="ECO:0000259" key="9">
    <source>
        <dbReference type="PROSITE" id="PS51293"/>
    </source>
</evidence>
<evidence type="ECO:0000256" key="5">
    <source>
        <dbReference type="ARBA" id="ARBA00023163"/>
    </source>
</evidence>
<comment type="subcellular location">
    <subcellularLocation>
        <location evidence="1">Nucleus</location>
    </subcellularLocation>
</comment>